<dbReference type="RefSeq" id="WP_381743295.1">
    <property type="nucleotide sequence ID" value="NZ_JBHSDP010000027.1"/>
</dbReference>
<gene>
    <name evidence="2" type="ORF">ACFPC0_29555</name>
</gene>
<feature type="signal peptide" evidence="1">
    <location>
        <begin position="1"/>
        <end position="32"/>
    </location>
</feature>
<evidence type="ECO:0000313" key="3">
    <source>
        <dbReference type="Proteomes" id="UP001595824"/>
    </source>
</evidence>
<name>A0ABV8TM99_9ACTN</name>
<keyword evidence="1" id="KW-0732">Signal</keyword>
<proteinExistence type="predicted"/>
<evidence type="ECO:0000256" key="1">
    <source>
        <dbReference type="SAM" id="SignalP"/>
    </source>
</evidence>
<dbReference type="EMBL" id="JBHSDP010000027">
    <property type="protein sequence ID" value="MFC4331845.1"/>
    <property type="molecule type" value="Genomic_DNA"/>
</dbReference>
<feature type="chain" id="PRO_5046280433" evidence="1">
    <location>
        <begin position="33"/>
        <end position="144"/>
    </location>
</feature>
<accession>A0ABV8TM99</accession>
<dbReference type="Proteomes" id="UP001595824">
    <property type="component" value="Unassembled WGS sequence"/>
</dbReference>
<protein>
    <submittedName>
        <fullName evidence="2">Uncharacterized protein</fullName>
    </submittedName>
</protein>
<organism evidence="2 3">
    <name type="scientific">Streptomyces andamanensis</name>
    <dbReference type="NCBI Taxonomy" id="1565035"/>
    <lineage>
        <taxon>Bacteria</taxon>
        <taxon>Bacillati</taxon>
        <taxon>Actinomycetota</taxon>
        <taxon>Actinomycetes</taxon>
        <taxon>Kitasatosporales</taxon>
        <taxon>Streptomycetaceae</taxon>
        <taxon>Streptomyces</taxon>
    </lineage>
</organism>
<reference evidence="3" key="1">
    <citation type="journal article" date="2019" name="Int. J. Syst. Evol. Microbiol.">
        <title>The Global Catalogue of Microorganisms (GCM) 10K type strain sequencing project: providing services to taxonomists for standard genome sequencing and annotation.</title>
        <authorList>
            <consortium name="The Broad Institute Genomics Platform"/>
            <consortium name="The Broad Institute Genome Sequencing Center for Infectious Disease"/>
            <person name="Wu L."/>
            <person name="Ma J."/>
        </authorList>
    </citation>
    <scope>NUCLEOTIDE SEQUENCE [LARGE SCALE GENOMIC DNA]</scope>
    <source>
        <strain evidence="3">PCU 347</strain>
    </source>
</reference>
<evidence type="ECO:0000313" key="2">
    <source>
        <dbReference type="EMBL" id="MFC4331845.1"/>
    </source>
</evidence>
<keyword evidence="3" id="KW-1185">Reference proteome</keyword>
<sequence>MPVTTSRRWARALAAGALSAALVSAGSAAALASDNAPVAKPSPSHSTMTKTKGSITAKANHTTVKAGETVKLAGHAKDVKPGTKLVLQHLHNGKWTTLHASTTVKKGGVFSLTSNKLGTKGTEHLRVATTDGKTHSSAVAVKVH</sequence>
<comment type="caution">
    <text evidence="2">The sequence shown here is derived from an EMBL/GenBank/DDBJ whole genome shotgun (WGS) entry which is preliminary data.</text>
</comment>